<evidence type="ECO:0000256" key="6">
    <source>
        <dbReference type="PIRSR" id="PIRSR600246-2"/>
    </source>
</evidence>
<evidence type="ECO:0000313" key="11">
    <source>
        <dbReference type="Proteomes" id="UP000281170"/>
    </source>
</evidence>
<dbReference type="InterPro" id="IPR000246">
    <property type="entry name" value="Peptidase_T2"/>
</dbReference>
<dbReference type="Proteomes" id="UP000054859">
    <property type="component" value="Unassembled WGS sequence"/>
</dbReference>
<sequence length="303" mass="32347">MKKIAIAVHGGASEETKFLKSHIKESEEGLAEAAEAGYRVLKNGGSALDAVEIAVRSLEDNPMFNAGCGSALNCKGEVEMDASIMDGSNLDAGAVSMVRHVKNPISLARIIMEKTHHILLSGYGALEFAEINKLHLEPDSYFITPHQYEIFKELNEIQTKEEVLANTGTGTVGAVALDMNGNLAAGTSTGGTSNCLAGRIGDSCHIGAGCYANNNTCAVSGTGEGEFLIRGVVAHTIAMMMEHNMSLKEACHYVLFERDKILEGGMGVIAVSKDGEVGISFNTEIMKRAWMTTDNDLRVAIYK</sequence>
<organism evidence="8 10">
    <name type="scientific">Legionella adelaidensis</name>
    <dbReference type="NCBI Taxonomy" id="45056"/>
    <lineage>
        <taxon>Bacteria</taxon>
        <taxon>Pseudomonadati</taxon>
        <taxon>Pseudomonadota</taxon>
        <taxon>Gammaproteobacteria</taxon>
        <taxon>Legionellales</taxon>
        <taxon>Legionellaceae</taxon>
        <taxon>Legionella</taxon>
    </lineage>
</organism>
<dbReference type="OrthoDB" id="9780217at2"/>
<dbReference type="STRING" id="45056.Lade_1733"/>
<feature type="binding site" evidence="6">
    <location>
        <begin position="222"/>
        <end position="225"/>
    </location>
    <ligand>
        <name>substrate</name>
    </ligand>
</feature>
<dbReference type="RefSeq" id="WP_058462807.1">
    <property type="nucleotide sequence ID" value="NZ_CAAAHS010000011.1"/>
</dbReference>
<dbReference type="EMBL" id="LNKA01000016">
    <property type="protein sequence ID" value="KTC64926.1"/>
    <property type="molecule type" value="Genomic_DNA"/>
</dbReference>
<evidence type="ECO:0000256" key="4">
    <source>
        <dbReference type="ARBA" id="ARBA00069124"/>
    </source>
</evidence>
<evidence type="ECO:0000256" key="2">
    <source>
        <dbReference type="ARBA" id="ARBA00022801"/>
    </source>
</evidence>
<evidence type="ECO:0000256" key="1">
    <source>
        <dbReference type="ARBA" id="ARBA00022670"/>
    </source>
</evidence>
<dbReference type="EMBL" id="LR134428">
    <property type="protein sequence ID" value="VEH85609.1"/>
    <property type="molecule type" value="Genomic_DNA"/>
</dbReference>
<gene>
    <name evidence="8" type="primary">iaaA</name>
    <name evidence="8" type="ORF">Lade_1733</name>
    <name evidence="9" type="ORF">NCTC12735_01244</name>
</gene>
<feature type="active site" description="Nucleophile" evidence="5">
    <location>
        <position position="171"/>
    </location>
</feature>
<evidence type="ECO:0000313" key="8">
    <source>
        <dbReference type="EMBL" id="KTC64926.1"/>
    </source>
</evidence>
<dbReference type="Pfam" id="PF01112">
    <property type="entry name" value="Asparaginase_2"/>
    <property type="match status" value="1"/>
</dbReference>
<name>A0A0W0R1Q1_9GAMM</name>
<reference evidence="9 11" key="2">
    <citation type="submission" date="2018-12" db="EMBL/GenBank/DDBJ databases">
        <authorList>
            <consortium name="Pathogen Informatics"/>
        </authorList>
    </citation>
    <scope>NUCLEOTIDE SEQUENCE [LARGE SCALE GENOMIC DNA]</scope>
    <source>
        <strain evidence="9 11">NCTC12735</strain>
        <plasmid evidence="11">19</plasmid>
    </source>
</reference>
<dbReference type="KEGG" id="ladl:NCTC12735_01244"/>
<dbReference type="AlphaFoldDB" id="A0A0W0R1Q1"/>
<keyword evidence="9" id="KW-0614">Plasmid</keyword>
<reference evidence="8 10" key="1">
    <citation type="submission" date="2015-11" db="EMBL/GenBank/DDBJ databases">
        <title>Identification of large and diverse effector repertoires of 38 Legionella species.</title>
        <authorList>
            <person name="Burstein D."/>
            <person name="Amaro F."/>
            <person name="Zusman T."/>
            <person name="Lifshitz Z."/>
            <person name="Cohen O."/>
            <person name="Gilbert J.A."/>
            <person name="Pupko T."/>
            <person name="Shuman H.A."/>
            <person name="Segal G."/>
        </authorList>
    </citation>
    <scope>NUCLEOTIDE SEQUENCE [LARGE SCALE GENOMIC DNA]</scope>
    <source>
        <strain evidence="8 10">1762-AUS-E</strain>
    </source>
</reference>
<accession>A0A0W0R1Q1</accession>
<geneLocation type="plasmid" evidence="9 11">
    <name>19</name>
</geneLocation>
<evidence type="ECO:0000256" key="3">
    <source>
        <dbReference type="ARBA" id="ARBA00022813"/>
    </source>
</evidence>
<dbReference type="PANTHER" id="PTHR10188:SF6">
    <property type="entry name" value="N(4)-(BETA-N-ACETYLGLUCOSAMINYL)-L-ASPARAGINASE"/>
    <property type="match status" value="1"/>
</dbReference>
<keyword evidence="10" id="KW-1185">Reference proteome</keyword>
<feature type="binding site" evidence="6">
    <location>
        <begin position="199"/>
        <end position="202"/>
    </location>
    <ligand>
        <name>substrate</name>
    </ligand>
</feature>
<evidence type="ECO:0000256" key="7">
    <source>
        <dbReference type="PIRSR" id="PIRSR600246-3"/>
    </source>
</evidence>
<evidence type="ECO:0000313" key="10">
    <source>
        <dbReference type="Proteomes" id="UP000054859"/>
    </source>
</evidence>
<feature type="site" description="Cleavage; by autolysis" evidence="7">
    <location>
        <begin position="170"/>
        <end position="171"/>
    </location>
</feature>
<dbReference type="CDD" id="cd04701">
    <property type="entry name" value="Asparaginase_2"/>
    <property type="match status" value="1"/>
</dbReference>
<keyword evidence="1" id="KW-0645">Protease</keyword>
<proteinExistence type="predicted"/>
<dbReference type="GO" id="GO:0016811">
    <property type="term" value="F:hydrolase activity, acting on carbon-nitrogen (but not peptide) bonds, in linear amides"/>
    <property type="evidence" value="ECO:0007669"/>
    <property type="project" value="UniProtKB-ARBA"/>
</dbReference>
<dbReference type="SUPFAM" id="SSF56235">
    <property type="entry name" value="N-terminal nucleophile aminohydrolases (Ntn hydrolases)"/>
    <property type="match status" value="1"/>
</dbReference>
<dbReference type="Proteomes" id="UP000281170">
    <property type="component" value="Plasmid 19"/>
</dbReference>
<dbReference type="GO" id="GO:0008233">
    <property type="term" value="F:peptidase activity"/>
    <property type="evidence" value="ECO:0007669"/>
    <property type="project" value="UniProtKB-KW"/>
</dbReference>
<keyword evidence="2 8" id="KW-0378">Hydrolase</keyword>
<dbReference type="FunFam" id="3.60.20.30:FF:000001">
    <property type="entry name" value="Isoaspartyl peptidase/L-asparaginase"/>
    <property type="match status" value="1"/>
</dbReference>
<dbReference type="PATRIC" id="fig|45056.6.peg.1789"/>
<protein>
    <recommendedName>
        <fullName evidence="4">Isoaspartyl peptidase</fullName>
    </recommendedName>
</protein>
<dbReference type="Gene3D" id="3.60.20.30">
    <property type="entry name" value="(Glycosyl)asparaginase"/>
    <property type="match status" value="1"/>
</dbReference>
<evidence type="ECO:0000313" key="9">
    <source>
        <dbReference type="EMBL" id="VEH85609.1"/>
    </source>
</evidence>
<dbReference type="PANTHER" id="PTHR10188">
    <property type="entry name" value="L-ASPARAGINASE"/>
    <property type="match status" value="1"/>
</dbReference>
<dbReference type="InterPro" id="IPR029055">
    <property type="entry name" value="Ntn_hydrolases_N"/>
</dbReference>
<dbReference type="GO" id="GO:0006508">
    <property type="term" value="P:proteolysis"/>
    <property type="evidence" value="ECO:0007669"/>
    <property type="project" value="UniProtKB-KW"/>
</dbReference>
<evidence type="ECO:0000256" key="5">
    <source>
        <dbReference type="PIRSR" id="PIRSR600246-1"/>
    </source>
</evidence>
<keyword evidence="3" id="KW-0068">Autocatalytic cleavage</keyword>